<evidence type="ECO:0000313" key="8">
    <source>
        <dbReference type="EMBL" id="MFC4095872.1"/>
    </source>
</evidence>
<evidence type="ECO:0000256" key="4">
    <source>
        <dbReference type="ARBA" id="ARBA00022692"/>
    </source>
</evidence>
<keyword evidence="5 7" id="KW-1133">Transmembrane helix</keyword>
<gene>
    <name evidence="8" type="ORF">ACFOUT_08300</name>
</gene>
<feature type="transmembrane region" description="Helical" evidence="7">
    <location>
        <begin position="137"/>
        <end position="160"/>
    </location>
</feature>
<feature type="transmembrane region" description="Helical" evidence="7">
    <location>
        <begin position="287"/>
        <end position="308"/>
    </location>
</feature>
<keyword evidence="6 7" id="KW-0472">Membrane</keyword>
<feature type="transmembrane region" description="Helical" evidence="7">
    <location>
        <begin position="50"/>
        <end position="67"/>
    </location>
</feature>
<dbReference type="PANTHER" id="PTHR30106">
    <property type="entry name" value="INNER MEMBRANE PROTEIN YEIH-RELATED"/>
    <property type="match status" value="1"/>
</dbReference>
<accession>A0ABV8JS68</accession>
<evidence type="ECO:0000256" key="7">
    <source>
        <dbReference type="SAM" id="Phobius"/>
    </source>
</evidence>
<organism evidence="8 9">
    <name type="scientific">Euzebyella saccharophila</name>
    <dbReference type="NCBI Taxonomy" id="679664"/>
    <lineage>
        <taxon>Bacteria</taxon>
        <taxon>Pseudomonadati</taxon>
        <taxon>Bacteroidota</taxon>
        <taxon>Flavobacteriia</taxon>
        <taxon>Flavobacteriales</taxon>
        <taxon>Flavobacteriaceae</taxon>
        <taxon>Euzebyella</taxon>
    </lineage>
</organism>
<feature type="transmembrane region" description="Helical" evidence="7">
    <location>
        <begin position="79"/>
        <end position="99"/>
    </location>
</feature>
<feature type="transmembrane region" description="Helical" evidence="7">
    <location>
        <begin position="12"/>
        <end position="38"/>
    </location>
</feature>
<reference evidence="9" key="1">
    <citation type="journal article" date="2019" name="Int. J. Syst. Evol. Microbiol.">
        <title>The Global Catalogue of Microorganisms (GCM) 10K type strain sequencing project: providing services to taxonomists for standard genome sequencing and annotation.</title>
        <authorList>
            <consortium name="The Broad Institute Genomics Platform"/>
            <consortium name="The Broad Institute Genome Sequencing Center for Infectious Disease"/>
            <person name="Wu L."/>
            <person name="Ma J."/>
        </authorList>
    </citation>
    <scope>NUCLEOTIDE SEQUENCE [LARGE SCALE GENOMIC DNA]</scope>
    <source>
        <strain evidence="9">CECT 7477</strain>
    </source>
</reference>
<evidence type="ECO:0000256" key="3">
    <source>
        <dbReference type="ARBA" id="ARBA00022475"/>
    </source>
</evidence>
<comment type="caution">
    <text evidence="8">The sequence shown here is derived from an EMBL/GenBank/DDBJ whole genome shotgun (WGS) entry which is preliminary data.</text>
</comment>
<comment type="subcellular location">
    <subcellularLocation>
        <location evidence="1">Cell membrane</location>
        <topology evidence="1">Multi-pass membrane protein</topology>
    </subcellularLocation>
</comment>
<dbReference type="PANTHER" id="PTHR30106:SF1">
    <property type="entry name" value="UPF0324 MEMBRANE PROTEIN FN0533"/>
    <property type="match status" value="1"/>
</dbReference>
<dbReference type="Pfam" id="PF03601">
    <property type="entry name" value="Cons_hypoth698"/>
    <property type="match status" value="1"/>
</dbReference>
<evidence type="ECO:0000256" key="6">
    <source>
        <dbReference type="ARBA" id="ARBA00023136"/>
    </source>
</evidence>
<sequence>MKLVFKRFAFILLAILILTGWVGSPIALLAGFGFSLLFDNPFKRFCHKSIQLLLKVSVVGLGFGMFINETIEAGKEGFLLTFLSILLTVSLGFLLTKLLGLDKKLGHLITSGTSICGGSAIAAISPVINARSKAISIALAVVFLLNSIALFVFPAVGHFFGLNQHQFGLWCAVAIHDTSSVVGAALEYGDEALQVATTVKLSRMLWILPLSVLSMFVFKAKGEKIKAPYFILFFIGAIIINSYHLLPETLTKTLVITSKHLLLLTLFLVGSTISISELKQTGIRPLVMASSLWIFISVLSLGLIIYQLV</sequence>
<evidence type="ECO:0000256" key="5">
    <source>
        <dbReference type="ARBA" id="ARBA00022989"/>
    </source>
</evidence>
<feature type="transmembrane region" description="Helical" evidence="7">
    <location>
        <begin position="258"/>
        <end position="275"/>
    </location>
</feature>
<protein>
    <submittedName>
        <fullName evidence="8">YeiH family protein</fullName>
    </submittedName>
</protein>
<proteinExistence type="inferred from homology"/>
<feature type="transmembrane region" description="Helical" evidence="7">
    <location>
        <begin position="227"/>
        <end position="246"/>
    </location>
</feature>
<keyword evidence="9" id="KW-1185">Reference proteome</keyword>
<comment type="similarity">
    <text evidence="2">Belongs to the UPF0324 family.</text>
</comment>
<keyword evidence="4 7" id="KW-0812">Transmembrane</keyword>
<name>A0ABV8JS68_9FLAO</name>
<keyword evidence="3" id="KW-1003">Cell membrane</keyword>
<dbReference type="EMBL" id="JBHSAW010000004">
    <property type="protein sequence ID" value="MFC4095872.1"/>
    <property type="molecule type" value="Genomic_DNA"/>
</dbReference>
<evidence type="ECO:0000313" key="9">
    <source>
        <dbReference type="Proteomes" id="UP001595814"/>
    </source>
</evidence>
<evidence type="ECO:0000256" key="1">
    <source>
        <dbReference type="ARBA" id="ARBA00004651"/>
    </source>
</evidence>
<dbReference type="Proteomes" id="UP001595814">
    <property type="component" value="Unassembled WGS sequence"/>
</dbReference>
<evidence type="ECO:0000256" key="2">
    <source>
        <dbReference type="ARBA" id="ARBA00007977"/>
    </source>
</evidence>
<dbReference type="RefSeq" id="WP_192460488.1">
    <property type="nucleotide sequence ID" value="NZ_JACYFJ010000001.1"/>
</dbReference>
<dbReference type="InterPro" id="IPR018383">
    <property type="entry name" value="UPF0324_pro"/>
</dbReference>
<feature type="transmembrane region" description="Helical" evidence="7">
    <location>
        <begin position="105"/>
        <end position="125"/>
    </location>
</feature>